<gene>
    <name evidence="5" type="ORF">EW026_g515</name>
</gene>
<dbReference type="PANTHER" id="PTHR11559">
    <property type="entry name" value="CARBOXYLESTERASE"/>
    <property type="match status" value="1"/>
</dbReference>
<feature type="domain" description="Carboxylesterase type B" evidence="4">
    <location>
        <begin position="3"/>
        <end position="360"/>
    </location>
</feature>
<reference evidence="5 6" key="1">
    <citation type="submission" date="2019-02" db="EMBL/GenBank/DDBJ databases">
        <title>Genome sequencing of the rare red list fungi Phlebia centrifuga.</title>
        <authorList>
            <person name="Buettner E."/>
            <person name="Kellner H."/>
        </authorList>
    </citation>
    <scope>NUCLEOTIDE SEQUENCE [LARGE SCALE GENOMIC DNA]</scope>
    <source>
        <strain evidence="5 6">DSM 108282</strain>
    </source>
</reference>
<dbReference type="AlphaFoldDB" id="A0A4S4KUW6"/>
<comment type="similarity">
    <text evidence="1 3">Belongs to the type-B carboxylesterase/lipase family.</text>
</comment>
<comment type="caution">
    <text evidence="5">The sequence shown here is derived from an EMBL/GenBank/DDBJ whole genome shotgun (WGS) entry which is preliminary data.</text>
</comment>
<accession>A0A4S4KUW6</accession>
<dbReference type="PROSITE" id="PS00122">
    <property type="entry name" value="CARBOXYLESTERASE_B_1"/>
    <property type="match status" value="1"/>
</dbReference>
<dbReference type="InterPro" id="IPR050309">
    <property type="entry name" value="Type-B_Carboxylest/Lipase"/>
</dbReference>
<dbReference type="InterPro" id="IPR029058">
    <property type="entry name" value="AB_hydrolase_fold"/>
</dbReference>
<keyword evidence="6" id="KW-1185">Reference proteome</keyword>
<dbReference type="GO" id="GO:0016787">
    <property type="term" value="F:hydrolase activity"/>
    <property type="evidence" value="ECO:0007669"/>
    <property type="project" value="UniProtKB-KW"/>
</dbReference>
<dbReference type="InterPro" id="IPR002018">
    <property type="entry name" value="CarbesteraseB"/>
</dbReference>
<keyword evidence="2 3" id="KW-0378">Hydrolase</keyword>
<organism evidence="5 6">
    <name type="scientific">Hermanssonia centrifuga</name>
    <dbReference type="NCBI Taxonomy" id="98765"/>
    <lineage>
        <taxon>Eukaryota</taxon>
        <taxon>Fungi</taxon>
        <taxon>Dikarya</taxon>
        <taxon>Basidiomycota</taxon>
        <taxon>Agaricomycotina</taxon>
        <taxon>Agaricomycetes</taxon>
        <taxon>Polyporales</taxon>
        <taxon>Meruliaceae</taxon>
        <taxon>Hermanssonia</taxon>
    </lineage>
</organism>
<dbReference type="EMBL" id="SGPJ01000007">
    <property type="protein sequence ID" value="THH02317.1"/>
    <property type="molecule type" value="Genomic_DNA"/>
</dbReference>
<evidence type="ECO:0000259" key="4">
    <source>
        <dbReference type="Pfam" id="PF00135"/>
    </source>
</evidence>
<protein>
    <recommendedName>
        <fullName evidence="3">Carboxylic ester hydrolase</fullName>
        <ecNumber evidence="3">3.1.1.-</ecNumber>
    </recommendedName>
</protein>
<dbReference type="SUPFAM" id="SSF53474">
    <property type="entry name" value="alpha/beta-Hydrolases"/>
    <property type="match status" value="1"/>
</dbReference>
<name>A0A4S4KUW6_9APHY</name>
<proteinExistence type="inferred from homology"/>
<dbReference type="EC" id="3.1.1.-" evidence="3"/>
<evidence type="ECO:0000313" key="6">
    <source>
        <dbReference type="Proteomes" id="UP000309038"/>
    </source>
</evidence>
<dbReference type="Pfam" id="PF00135">
    <property type="entry name" value="COesterase"/>
    <property type="match status" value="1"/>
</dbReference>
<evidence type="ECO:0000256" key="3">
    <source>
        <dbReference type="RuleBase" id="RU361235"/>
    </source>
</evidence>
<sequence>MFISVNYRVNTFGFLASSHVPTEDLNAGLLDQRAALTFLQDNIGMFGGDPAKVTIWGQSAGAGGVEAQVLFPAQQHLFRAAIFDSSTGPFKTAPPTSVYDEPGKPFANLLNLTGCPEGPSSFACLQKVPFEQLNNASVSLANARLNGQLWQPSVGPSGSFIPTRPSVQIANGDFLHVPILAGTNLNEGTLFSQSLLNLNTPSAEEDAAFVTFIKDLMIDPSTITNSTFDTLISLYPANDSSLGGAFNTGDSLYDRGEAWYTDNMYLSARRLLFAKAAPLQPLFAYFFEEFIPGNPTDLGVYHGSELGLLFGPVPNSIEDDFANQLTDFYINFINDLNPGSQWPQYELSTKKVLQLMRNNVTVIPDEFLSQKTTFLNSAAVLEQFQK</sequence>
<dbReference type="InterPro" id="IPR019826">
    <property type="entry name" value="Carboxylesterase_B_AS"/>
</dbReference>
<evidence type="ECO:0000313" key="5">
    <source>
        <dbReference type="EMBL" id="THH02317.1"/>
    </source>
</evidence>
<dbReference type="Gene3D" id="3.40.50.1820">
    <property type="entry name" value="alpha/beta hydrolase"/>
    <property type="match status" value="1"/>
</dbReference>
<dbReference type="Proteomes" id="UP000309038">
    <property type="component" value="Unassembled WGS sequence"/>
</dbReference>
<evidence type="ECO:0000256" key="1">
    <source>
        <dbReference type="ARBA" id="ARBA00005964"/>
    </source>
</evidence>
<evidence type="ECO:0000256" key="2">
    <source>
        <dbReference type="ARBA" id="ARBA00022801"/>
    </source>
</evidence>